<dbReference type="Pfam" id="PF07729">
    <property type="entry name" value="FCD"/>
    <property type="match status" value="1"/>
</dbReference>
<evidence type="ECO:0000256" key="1">
    <source>
        <dbReference type="ARBA" id="ARBA00023015"/>
    </source>
</evidence>
<evidence type="ECO:0000259" key="4">
    <source>
        <dbReference type="Pfam" id="PF07729"/>
    </source>
</evidence>
<gene>
    <name evidence="5" type="ORF">SDC9_190472</name>
</gene>
<protein>
    <recommendedName>
        <fullName evidence="4">GntR C-terminal domain-containing protein</fullName>
    </recommendedName>
</protein>
<comment type="caution">
    <text evidence="5">The sequence shown here is derived from an EMBL/GenBank/DDBJ whole genome shotgun (WGS) entry which is preliminary data.</text>
</comment>
<dbReference type="Gene3D" id="1.20.120.530">
    <property type="entry name" value="GntR ligand-binding domain-like"/>
    <property type="match status" value="1"/>
</dbReference>
<organism evidence="5">
    <name type="scientific">bioreactor metagenome</name>
    <dbReference type="NCBI Taxonomy" id="1076179"/>
    <lineage>
        <taxon>unclassified sequences</taxon>
        <taxon>metagenomes</taxon>
        <taxon>ecological metagenomes</taxon>
    </lineage>
</organism>
<dbReference type="EMBL" id="VSSQ01100963">
    <property type="protein sequence ID" value="MPN42914.1"/>
    <property type="molecule type" value="Genomic_DNA"/>
</dbReference>
<feature type="domain" description="GntR C-terminal" evidence="4">
    <location>
        <begin position="5"/>
        <end position="107"/>
    </location>
</feature>
<dbReference type="InterPro" id="IPR011711">
    <property type="entry name" value="GntR_C"/>
</dbReference>
<name>A0A645I3C6_9ZZZZ</name>
<dbReference type="GO" id="GO:0003677">
    <property type="term" value="F:DNA binding"/>
    <property type="evidence" value="ECO:0007669"/>
    <property type="project" value="UniProtKB-KW"/>
</dbReference>
<sequence>MARGFDQWADGLKRLSQKMRQTVIARDKEAYYHSNQDFHNTLYQSANAARLLELHNRIWDYEGWYSARMQESTSELLTLCDDHDELLILMERGDEPKAHSIVNTHVGHCLQLLKENISFMNG</sequence>
<evidence type="ECO:0000256" key="3">
    <source>
        <dbReference type="ARBA" id="ARBA00023163"/>
    </source>
</evidence>
<reference evidence="5" key="1">
    <citation type="submission" date="2019-08" db="EMBL/GenBank/DDBJ databases">
        <authorList>
            <person name="Kucharzyk K."/>
            <person name="Murdoch R.W."/>
            <person name="Higgins S."/>
            <person name="Loffler F."/>
        </authorList>
    </citation>
    <scope>NUCLEOTIDE SEQUENCE</scope>
</reference>
<proteinExistence type="predicted"/>
<dbReference type="InterPro" id="IPR008920">
    <property type="entry name" value="TF_FadR/GntR_C"/>
</dbReference>
<keyword evidence="1" id="KW-0805">Transcription regulation</keyword>
<accession>A0A645I3C6</accession>
<evidence type="ECO:0000313" key="5">
    <source>
        <dbReference type="EMBL" id="MPN42914.1"/>
    </source>
</evidence>
<keyword evidence="3" id="KW-0804">Transcription</keyword>
<evidence type="ECO:0000256" key="2">
    <source>
        <dbReference type="ARBA" id="ARBA00023125"/>
    </source>
</evidence>
<keyword evidence="2" id="KW-0238">DNA-binding</keyword>
<dbReference type="AlphaFoldDB" id="A0A645I3C6"/>
<dbReference type="SUPFAM" id="SSF48008">
    <property type="entry name" value="GntR ligand-binding domain-like"/>
    <property type="match status" value="1"/>
</dbReference>